<name>A0A2T8FD16_9ACTN</name>
<dbReference type="PRINTS" id="PR00080">
    <property type="entry name" value="SDRFAMILY"/>
</dbReference>
<evidence type="ECO:0000256" key="2">
    <source>
        <dbReference type="ARBA" id="ARBA00023002"/>
    </source>
</evidence>
<feature type="domain" description="Ketoreductase" evidence="3">
    <location>
        <begin position="7"/>
        <end position="186"/>
    </location>
</feature>
<dbReference type="Pfam" id="PF13561">
    <property type="entry name" value="adh_short_C2"/>
    <property type="match status" value="1"/>
</dbReference>
<dbReference type="PRINTS" id="PR00081">
    <property type="entry name" value="GDHRDH"/>
</dbReference>
<keyword evidence="2" id="KW-0560">Oxidoreductase</keyword>
<organism evidence="4 5">
    <name type="scientific">Nocardioides gansuensis</name>
    <dbReference type="NCBI Taxonomy" id="2138300"/>
    <lineage>
        <taxon>Bacteria</taxon>
        <taxon>Bacillati</taxon>
        <taxon>Actinomycetota</taxon>
        <taxon>Actinomycetes</taxon>
        <taxon>Propionibacteriales</taxon>
        <taxon>Nocardioidaceae</taxon>
        <taxon>Nocardioides</taxon>
    </lineage>
</organism>
<comment type="caution">
    <text evidence="4">The sequence shown here is derived from an EMBL/GenBank/DDBJ whole genome shotgun (WGS) entry which is preliminary data.</text>
</comment>
<dbReference type="CDD" id="cd05233">
    <property type="entry name" value="SDR_c"/>
    <property type="match status" value="1"/>
</dbReference>
<dbReference type="AlphaFoldDB" id="A0A2T8FD16"/>
<dbReference type="SMART" id="SM00822">
    <property type="entry name" value="PKS_KR"/>
    <property type="match status" value="1"/>
</dbReference>
<evidence type="ECO:0000259" key="3">
    <source>
        <dbReference type="SMART" id="SM00822"/>
    </source>
</evidence>
<dbReference type="PANTHER" id="PTHR43669">
    <property type="entry name" value="5-KETO-D-GLUCONATE 5-REDUCTASE"/>
    <property type="match status" value="1"/>
</dbReference>
<reference evidence="4 5" key="1">
    <citation type="submission" date="2018-04" db="EMBL/GenBank/DDBJ databases">
        <title>Genome of Nocardioides gansuensis WSJ-1.</title>
        <authorList>
            <person name="Wu S."/>
            <person name="Wang G."/>
        </authorList>
    </citation>
    <scope>NUCLEOTIDE SEQUENCE [LARGE SCALE GENOMIC DNA]</scope>
    <source>
        <strain evidence="4 5">WSJ-1</strain>
    </source>
</reference>
<dbReference type="PANTHER" id="PTHR43669:SF3">
    <property type="entry name" value="ALCOHOL DEHYDROGENASE, PUTATIVE (AFU_ORTHOLOGUE AFUA_3G03445)-RELATED"/>
    <property type="match status" value="1"/>
</dbReference>
<comment type="similarity">
    <text evidence="1">Belongs to the short-chain dehydrogenases/reductases (SDR) family.</text>
</comment>
<dbReference type="InterPro" id="IPR036291">
    <property type="entry name" value="NAD(P)-bd_dom_sf"/>
</dbReference>
<dbReference type="Gene3D" id="3.40.50.720">
    <property type="entry name" value="NAD(P)-binding Rossmann-like Domain"/>
    <property type="match status" value="1"/>
</dbReference>
<dbReference type="OrthoDB" id="517007at2"/>
<dbReference type="GO" id="GO:0016491">
    <property type="term" value="F:oxidoreductase activity"/>
    <property type="evidence" value="ECO:0007669"/>
    <property type="project" value="UniProtKB-KW"/>
</dbReference>
<dbReference type="Proteomes" id="UP000246018">
    <property type="component" value="Unassembled WGS sequence"/>
</dbReference>
<dbReference type="FunFam" id="3.40.50.720:FF:000084">
    <property type="entry name" value="Short-chain dehydrogenase reductase"/>
    <property type="match status" value="1"/>
</dbReference>
<evidence type="ECO:0000256" key="1">
    <source>
        <dbReference type="ARBA" id="ARBA00006484"/>
    </source>
</evidence>
<protein>
    <submittedName>
        <fullName evidence="4">Short-chain dehydrogenase</fullName>
    </submittedName>
</protein>
<dbReference type="NCBIfam" id="NF005559">
    <property type="entry name" value="PRK07231.1"/>
    <property type="match status" value="1"/>
</dbReference>
<keyword evidence="5" id="KW-1185">Reference proteome</keyword>
<sequence length="247" mass="25274">MTRLSGKTAVVTGGGSGLGSAIATALAAEGAHVLVVDRHAEPAEEVVGKITAAGGSAAAETLDIGDRKAVNAFGARVVEQYGTLDVLVNNAGISPRSRPEDPDQAERWDEIVNVNLTGHWDVTVALLPALKHPGASVIFLSSIAGFTAPRSSAAYGATKAGVRSLVQYFARTLGPTGGRVNGLAPGRMKSGLMTVTGEGNEKFLQRVPLGRVGETHEIAGPAVFLASDMSSYVTGVTIPVDGGYLAL</sequence>
<dbReference type="InterPro" id="IPR057326">
    <property type="entry name" value="KR_dom"/>
</dbReference>
<gene>
    <name evidence="4" type="ORF">DDE18_04490</name>
</gene>
<accession>A0A2T8FD16</accession>
<dbReference type="InterPro" id="IPR002347">
    <property type="entry name" value="SDR_fam"/>
</dbReference>
<evidence type="ECO:0000313" key="5">
    <source>
        <dbReference type="Proteomes" id="UP000246018"/>
    </source>
</evidence>
<evidence type="ECO:0000313" key="4">
    <source>
        <dbReference type="EMBL" id="PVG83595.1"/>
    </source>
</evidence>
<dbReference type="RefSeq" id="WP_116571068.1">
    <property type="nucleotide sequence ID" value="NZ_QDGZ01000002.1"/>
</dbReference>
<proteinExistence type="inferred from homology"/>
<dbReference type="SUPFAM" id="SSF51735">
    <property type="entry name" value="NAD(P)-binding Rossmann-fold domains"/>
    <property type="match status" value="1"/>
</dbReference>
<dbReference type="EMBL" id="QDGZ01000002">
    <property type="protein sequence ID" value="PVG83595.1"/>
    <property type="molecule type" value="Genomic_DNA"/>
</dbReference>